<dbReference type="InterPro" id="IPR011024">
    <property type="entry name" value="G_crystallin-like"/>
</dbReference>
<protein>
    <recommendedName>
        <fullName evidence="3">Beta/gamma crystallin 'Greek key' domain-containing protein</fullName>
    </recommendedName>
</protein>
<evidence type="ECO:0000313" key="4">
    <source>
        <dbReference type="EMBL" id="CAH3136268.1"/>
    </source>
</evidence>
<keyword evidence="5" id="KW-1185">Reference proteome</keyword>
<gene>
    <name evidence="4" type="ORF">PLOB_00038366</name>
</gene>
<reference evidence="4 5" key="1">
    <citation type="submission" date="2022-05" db="EMBL/GenBank/DDBJ databases">
        <authorList>
            <consortium name="Genoscope - CEA"/>
            <person name="William W."/>
        </authorList>
    </citation>
    <scope>NUCLEOTIDE SEQUENCE [LARGE SCALE GENOMIC DNA]</scope>
</reference>
<evidence type="ECO:0000259" key="3">
    <source>
        <dbReference type="SMART" id="SM00247"/>
    </source>
</evidence>
<name>A0ABN8PAQ0_9CNID</name>
<evidence type="ECO:0000256" key="2">
    <source>
        <dbReference type="ARBA" id="ARBA00022737"/>
    </source>
</evidence>
<comment type="caution">
    <text evidence="4">The sequence shown here is derived from an EMBL/GenBank/DDBJ whole genome shotgun (WGS) entry which is preliminary data.</text>
</comment>
<dbReference type="Proteomes" id="UP001159405">
    <property type="component" value="Unassembled WGS sequence"/>
</dbReference>
<dbReference type="Gene3D" id="2.60.20.10">
    <property type="entry name" value="Crystallins"/>
    <property type="match status" value="2"/>
</dbReference>
<dbReference type="SUPFAM" id="SSF49695">
    <property type="entry name" value="gamma-Crystallin-like"/>
    <property type="match status" value="1"/>
</dbReference>
<evidence type="ECO:0000256" key="1">
    <source>
        <dbReference type="ARBA" id="ARBA00009646"/>
    </source>
</evidence>
<organism evidence="4 5">
    <name type="scientific">Porites lobata</name>
    <dbReference type="NCBI Taxonomy" id="104759"/>
    <lineage>
        <taxon>Eukaryota</taxon>
        <taxon>Metazoa</taxon>
        <taxon>Cnidaria</taxon>
        <taxon>Anthozoa</taxon>
        <taxon>Hexacorallia</taxon>
        <taxon>Scleractinia</taxon>
        <taxon>Fungiina</taxon>
        <taxon>Poritidae</taxon>
        <taxon>Porites</taxon>
    </lineage>
</organism>
<comment type="similarity">
    <text evidence="1">Belongs to the beta/gamma-crystallin family.</text>
</comment>
<dbReference type="SMART" id="SM00247">
    <property type="entry name" value="XTALbg"/>
    <property type="match status" value="2"/>
</dbReference>
<dbReference type="EMBL" id="CALNXK010000057">
    <property type="protein sequence ID" value="CAH3136268.1"/>
    <property type="molecule type" value="Genomic_DNA"/>
</dbReference>
<dbReference type="InterPro" id="IPR001064">
    <property type="entry name" value="Beta/gamma_crystallin"/>
</dbReference>
<feature type="domain" description="Beta/gamma crystallin 'Greek key'" evidence="3">
    <location>
        <begin position="2"/>
        <end position="76"/>
    </location>
</feature>
<accession>A0ABN8PAQ0</accession>
<feature type="domain" description="Beta/gamma crystallin 'Greek key'" evidence="3">
    <location>
        <begin position="79"/>
        <end position="170"/>
    </location>
</feature>
<sequence length="170" mass="18819">MSITLYKGDKSQGNGVTYTTSQANLQKDGIFTTADVNAGNWIFYQGKNYHGPSVKKQRRVESDVSISNVNGSVFLVEGGLILFKDTDFRGDRKWFGDNEENLTNTFTGQPPSGISSGIVLSNSRSVVLYDDLNFKGNSYTMKPGEWCEKLNRTDTGAGGKSDKWLSFKFI</sequence>
<keyword evidence="2" id="KW-0677">Repeat</keyword>
<proteinExistence type="inferred from homology"/>
<evidence type="ECO:0000313" key="5">
    <source>
        <dbReference type="Proteomes" id="UP001159405"/>
    </source>
</evidence>